<name>A0ABP9EH51_9ACTN</name>
<evidence type="ECO:0008006" key="3">
    <source>
        <dbReference type="Google" id="ProtNLM"/>
    </source>
</evidence>
<sequence>MNALTVTTLADRPHLTPALWQMPDSWQPFMLHDPVAGAHLGRVPELFPEFVLVATDADGELVGRGLSVPFHQANPKRAAGLPDRGWDMVLLWAFADHARGDRPDLVTALEIAVRPDLQGRGLSGVLLGAMRDNARRHGFPAVVAPVRPSAKHLEPQSPMSEYAFRVREQDGLPHDPWLRVHVRAGATVEKVAPASMTISGSLAEWREWTGLPFDTDGPVTVPTALAPVHCDLAADSAVYVEPNVWVRHTL</sequence>
<protein>
    <recommendedName>
        <fullName evidence="3">N-acetyltransferase</fullName>
    </recommendedName>
</protein>
<organism evidence="1 2">
    <name type="scientific">Kitasatospora terrestris</name>
    <dbReference type="NCBI Taxonomy" id="258051"/>
    <lineage>
        <taxon>Bacteria</taxon>
        <taxon>Bacillati</taxon>
        <taxon>Actinomycetota</taxon>
        <taxon>Actinomycetes</taxon>
        <taxon>Kitasatosporales</taxon>
        <taxon>Streptomycetaceae</taxon>
        <taxon>Kitasatospora</taxon>
    </lineage>
</organism>
<dbReference type="Gene3D" id="3.40.630.30">
    <property type="match status" value="1"/>
</dbReference>
<evidence type="ECO:0000313" key="2">
    <source>
        <dbReference type="Proteomes" id="UP001501752"/>
    </source>
</evidence>
<gene>
    <name evidence="1" type="ORF">GCM10023235_68950</name>
</gene>
<dbReference type="InterPro" id="IPR016181">
    <property type="entry name" value="Acyl_CoA_acyltransferase"/>
</dbReference>
<reference evidence="2" key="1">
    <citation type="journal article" date="2019" name="Int. J. Syst. Evol. Microbiol.">
        <title>The Global Catalogue of Microorganisms (GCM) 10K type strain sequencing project: providing services to taxonomists for standard genome sequencing and annotation.</title>
        <authorList>
            <consortium name="The Broad Institute Genomics Platform"/>
            <consortium name="The Broad Institute Genome Sequencing Center for Infectious Disease"/>
            <person name="Wu L."/>
            <person name="Ma J."/>
        </authorList>
    </citation>
    <scope>NUCLEOTIDE SEQUENCE [LARGE SCALE GENOMIC DNA]</scope>
    <source>
        <strain evidence="2">JCM 13006</strain>
    </source>
</reference>
<dbReference type="EMBL" id="BAABIS010000001">
    <property type="protein sequence ID" value="GAA4878992.1"/>
    <property type="molecule type" value="Genomic_DNA"/>
</dbReference>
<keyword evidence="2" id="KW-1185">Reference proteome</keyword>
<dbReference type="CDD" id="cd04301">
    <property type="entry name" value="NAT_SF"/>
    <property type="match status" value="1"/>
</dbReference>
<proteinExistence type="predicted"/>
<accession>A0ABP9EH51</accession>
<dbReference type="Proteomes" id="UP001501752">
    <property type="component" value="Unassembled WGS sequence"/>
</dbReference>
<dbReference type="SUPFAM" id="SSF55729">
    <property type="entry name" value="Acyl-CoA N-acyltransferases (Nat)"/>
    <property type="match status" value="1"/>
</dbReference>
<evidence type="ECO:0000313" key="1">
    <source>
        <dbReference type="EMBL" id="GAA4878992.1"/>
    </source>
</evidence>
<comment type="caution">
    <text evidence="1">The sequence shown here is derived from an EMBL/GenBank/DDBJ whole genome shotgun (WGS) entry which is preliminary data.</text>
</comment>
<dbReference type="RefSeq" id="WP_345700826.1">
    <property type="nucleotide sequence ID" value="NZ_BAABIS010000001.1"/>
</dbReference>